<dbReference type="GO" id="GO:0016791">
    <property type="term" value="F:phosphatase activity"/>
    <property type="evidence" value="ECO:0007669"/>
    <property type="project" value="TreeGrafter"/>
</dbReference>
<dbReference type="Pfam" id="PF00300">
    <property type="entry name" value="His_Phos_1"/>
    <property type="match status" value="1"/>
</dbReference>
<protein>
    <recommendedName>
        <fullName evidence="3">Phosphoglycerate mutase</fullName>
    </recommendedName>
</protein>
<dbReference type="CDD" id="cd07067">
    <property type="entry name" value="HP_PGM_like"/>
    <property type="match status" value="1"/>
</dbReference>
<dbReference type="InterPro" id="IPR029033">
    <property type="entry name" value="His_PPase_superfam"/>
</dbReference>
<name>A0A8J9T2D7_PHATR</name>
<feature type="binding site" evidence="1">
    <location>
        <position position="170"/>
    </location>
    <ligand>
        <name>substrate</name>
    </ligand>
</feature>
<dbReference type="InterPro" id="IPR013078">
    <property type="entry name" value="His_Pase_superF_clade-1"/>
</dbReference>
<dbReference type="PANTHER" id="PTHR48100:SF44">
    <property type="entry name" value="PHOSPHATASE C1620.13-RELATED"/>
    <property type="match status" value="1"/>
</dbReference>
<reference evidence="2" key="1">
    <citation type="submission" date="2022-02" db="EMBL/GenBank/DDBJ databases">
        <authorList>
            <person name="Giguere J D."/>
        </authorList>
    </citation>
    <scope>NUCLEOTIDE SEQUENCE</scope>
    <source>
        <strain evidence="2">CCAP 1055/1</strain>
    </source>
</reference>
<gene>
    <name evidence="2" type="ORF">PTTT1_LOCUS13852</name>
</gene>
<dbReference type="SUPFAM" id="SSF53254">
    <property type="entry name" value="Phosphoglycerate mutase-like"/>
    <property type="match status" value="1"/>
</dbReference>
<organism evidence="2">
    <name type="scientific">Phaeodactylum tricornutum</name>
    <name type="common">Diatom</name>
    <dbReference type="NCBI Taxonomy" id="2850"/>
    <lineage>
        <taxon>Eukaryota</taxon>
        <taxon>Sar</taxon>
        <taxon>Stramenopiles</taxon>
        <taxon>Ochrophyta</taxon>
        <taxon>Bacillariophyta</taxon>
        <taxon>Bacillariophyceae</taxon>
        <taxon>Bacillariophycidae</taxon>
        <taxon>Naviculales</taxon>
        <taxon>Phaeodactylaceae</taxon>
        <taxon>Phaeodactylum</taxon>
    </lineage>
</organism>
<evidence type="ECO:0008006" key="3">
    <source>
        <dbReference type="Google" id="ProtNLM"/>
    </source>
</evidence>
<dbReference type="EMBL" id="OU594954">
    <property type="protein sequence ID" value="CAG9280607.1"/>
    <property type="molecule type" value="Genomic_DNA"/>
</dbReference>
<dbReference type="AlphaFoldDB" id="A0A8J9T2D7"/>
<dbReference type="SMART" id="SM00855">
    <property type="entry name" value="PGAM"/>
    <property type="match status" value="1"/>
</dbReference>
<evidence type="ECO:0000313" key="2">
    <source>
        <dbReference type="EMBL" id="CAG9280607.1"/>
    </source>
</evidence>
<accession>A0A8J9T2D7</accession>
<evidence type="ECO:0000256" key="1">
    <source>
        <dbReference type="PIRSR" id="PIRSR613078-2"/>
    </source>
</evidence>
<dbReference type="Proteomes" id="UP000836788">
    <property type="component" value="Chromosome 13"/>
</dbReference>
<dbReference type="GO" id="GO:0005829">
    <property type="term" value="C:cytosol"/>
    <property type="evidence" value="ECO:0007669"/>
    <property type="project" value="TreeGrafter"/>
</dbReference>
<proteinExistence type="predicted"/>
<dbReference type="InterPro" id="IPR050275">
    <property type="entry name" value="PGM_Phosphatase"/>
</dbReference>
<dbReference type="Gene3D" id="3.40.50.1240">
    <property type="entry name" value="Phosphoglycerate mutase-like"/>
    <property type="match status" value="1"/>
</dbReference>
<sequence>MKQVKGLILPIRSCHSLSVDPTLLLLRQSPNVHVAGCFSRQFVRSFQSMIIRSCAPLISFIYTFRWASGAAAWTNTAQVSSTLAMSSTSSPIRLTENDNLPDLPPVSSTAKRIFWVRHGEVVNPGGDRPVYYGAMDVPLSELGQAEARAAGKYLKENTRLSHVFSSPLSRAIYGAEQVALAQSDGSKEGLESVKVLDGFKELDRGDWCGKTKEEIGDDFMRRFDACDELVTPDNGESYNALKARVLKARDAVLQALQPGTSACVVSHLQVTRCVLSDALGIPTDKMVNLKIATASLTCIDYETSMGDDRGNEDGAGITQQVQYQSFKPQAGLATARDGAN</sequence>
<dbReference type="PANTHER" id="PTHR48100">
    <property type="entry name" value="BROAD-SPECIFICITY PHOSPHATASE YOR283W-RELATED"/>
    <property type="match status" value="1"/>
</dbReference>